<dbReference type="InterPro" id="IPR014001">
    <property type="entry name" value="Helicase_ATP-bd"/>
</dbReference>
<feature type="region of interest" description="Disordered" evidence="2">
    <location>
        <begin position="433"/>
        <end position="458"/>
    </location>
</feature>
<dbReference type="InterPro" id="IPR027417">
    <property type="entry name" value="P-loop_NTPase"/>
</dbReference>
<dbReference type="GO" id="GO:0005524">
    <property type="term" value="F:ATP binding"/>
    <property type="evidence" value="ECO:0007669"/>
    <property type="project" value="InterPro"/>
</dbReference>
<dbReference type="Pfam" id="PF04851">
    <property type="entry name" value="ResIII"/>
    <property type="match status" value="1"/>
</dbReference>
<evidence type="ECO:0000256" key="2">
    <source>
        <dbReference type="SAM" id="MobiDB-lite"/>
    </source>
</evidence>
<dbReference type="GO" id="GO:0016787">
    <property type="term" value="F:hydrolase activity"/>
    <property type="evidence" value="ECO:0007669"/>
    <property type="project" value="InterPro"/>
</dbReference>
<dbReference type="Proteomes" id="UP000799538">
    <property type="component" value="Unassembled WGS sequence"/>
</dbReference>
<gene>
    <name evidence="5" type="ORF">BDZ85DRAFT_274023</name>
</gene>
<dbReference type="InterPro" id="IPR001650">
    <property type="entry name" value="Helicase_C-like"/>
</dbReference>
<feature type="compositionally biased region" description="Basic and acidic residues" evidence="2">
    <location>
        <begin position="433"/>
        <end position="452"/>
    </location>
</feature>
<keyword evidence="1 5" id="KW-0378">Hydrolase</keyword>
<dbReference type="GO" id="GO:0036121">
    <property type="term" value="F:double-stranded DNA helicase activity"/>
    <property type="evidence" value="ECO:0007669"/>
    <property type="project" value="TreeGrafter"/>
</dbReference>
<keyword evidence="1 5" id="KW-0347">Helicase</keyword>
<dbReference type="GO" id="GO:0032042">
    <property type="term" value="P:mitochondrial DNA metabolic process"/>
    <property type="evidence" value="ECO:0007669"/>
    <property type="project" value="TreeGrafter"/>
</dbReference>
<dbReference type="PANTHER" id="PTHR47396:SF1">
    <property type="entry name" value="ATP-DEPENDENT HELICASE IRC3-RELATED"/>
    <property type="match status" value="1"/>
</dbReference>
<protein>
    <submittedName>
        <fullName evidence="5">DEAD/DEAH box helicase</fullName>
    </submittedName>
</protein>
<dbReference type="GO" id="GO:0005759">
    <property type="term" value="C:mitochondrial matrix"/>
    <property type="evidence" value="ECO:0007669"/>
    <property type="project" value="TreeGrafter"/>
</dbReference>
<dbReference type="SMART" id="SM00490">
    <property type="entry name" value="HELICc"/>
    <property type="match status" value="1"/>
</dbReference>
<dbReference type="InterPro" id="IPR006935">
    <property type="entry name" value="Helicase/UvrB_N"/>
</dbReference>
<evidence type="ECO:0000313" key="5">
    <source>
        <dbReference type="EMBL" id="KAF2222785.1"/>
    </source>
</evidence>
<dbReference type="CDD" id="cd18799">
    <property type="entry name" value="SF2_C_EcoAI-like"/>
    <property type="match status" value="1"/>
</dbReference>
<dbReference type="Gene3D" id="3.40.50.300">
    <property type="entry name" value="P-loop containing nucleotide triphosphate hydrolases"/>
    <property type="match status" value="2"/>
</dbReference>
<evidence type="ECO:0000313" key="6">
    <source>
        <dbReference type="Proteomes" id="UP000799538"/>
    </source>
</evidence>
<dbReference type="PANTHER" id="PTHR47396">
    <property type="entry name" value="TYPE I RESTRICTION ENZYME ECOKI R PROTEIN"/>
    <property type="match status" value="1"/>
</dbReference>
<keyword evidence="1 5" id="KW-0067">ATP-binding</keyword>
<name>A0A6A6GAN5_9PEZI</name>
<dbReference type="EMBL" id="ML992507">
    <property type="protein sequence ID" value="KAF2222785.1"/>
    <property type="molecule type" value="Genomic_DNA"/>
</dbReference>
<dbReference type="GO" id="GO:0000403">
    <property type="term" value="F:Y-form DNA binding"/>
    <property type="evidence" value="ECO:0007669"/>
    <property type="project" value="TreeGrafter"/>
</dbReference>
<keyword evidence="1 5" id="KW-0547">Nucleotide-binding</keyword>
<dbReference type="GO" id="GO:0061749">
    <property type="term" value="F:forked DNA-dependent helicase activity"/>
    <property type="evidence" value="ECO:0007669"/>
    <property type="project" value="TreeGrafter"/>
</dbReference>
<evidence type="ECO:0000256" key="1">
    <source>
        <dbReference type="ARBA" id="ARBA00022806"/>
    </source>
</evidence>
<dbReference type="Pfam" id="PF00271">
    <property type="entry name" value="Helicase_C"/>
    <property type="match status" value="1"/>
</dbReference>
<dbReference type="InterPro" id="IPR050742">
    <property type="entry name" value="Helicase_Restrict-Modif_Enz"/>
</dbReference>
<feature type="domain" description="Helicase C-terminal" evidence="4">
    <location>
        <begin position="288"/>
        <end position="447"/>
    </location>
</feature>
<keyword evidence="6" id="KW-1185">Reference proteome</keyword>
<sequence length="677" mass="75085">MASFLPLDVGFLSLECKRFSGEIQQLRTAISIRHQSNPSSPVEPQRIQLRDYQEECIRAVLKHLELGHRRLGVSLATGSGKTVIFSHLIDRIVPPTPQATQTLILAHRRELVEQAARHCENAYPDKQIDLEMGDKHASGHADITVASVQSIMSGERIAKFDPARYKLVLVDEAHHVVAQRYLDCLSHFGLDKKVEEDGAGSRPVTTLVGVSATLSRHDGVALGAAIDHIVYHKDYLDMIDANWLSNATFTTVRSGADLSKVRSLGKTGDFQVGDLSRAVNNDEVNQVTVQAWLEKAKARKSTLVFCTDLAHVTSLTRMFRSFGVDARFITGSTSKHLRGERLDEFKRGEFPVLLNCGVFTEGTDIPNIDCVLLARPTKSRNLLVQMIGRGLRLHPGKTDCHVIDMVASLETGIVTTPTLFGLDPATLVQDADAKEMESVKEKQRNERLREDSAEQQLTHRPSLGSETTMSFTHYDSISDLIEDTSGERFIRAMSKLAWVQVDAGRYVLSNNDGAYVRIDGPGSSYTVMDDEADKFVVTFVGRLPPWQDATAKAPFAKARQIAIAETLEDAVHAADTFAVEKFSYGYLTARATWRSSPATEAQVGFLNKTRSEKEKLKLGKVTKGMATDMIVKLKFGAKGRLGRLQVERRKEERHADKMRAFETMKARETVRVGPVAS</sequence>
<evidence type="ECO:0000259" key="4">
    <source>
        <dbReference type="PROSITE" id="PS51194"/>
    </source>
</evidence>
<dbReference type="OrthoDB" id="16911at2759"/>
<dbReference type="SUPFAM" id="SSF52540">
    <property type="entry name" value="P-loop containing nucleoside triphosphate hydrolases"/>
    <property type="match status" value="1"/>
</dbReference>
<reference evidence="6" key="1">
    <citation type="journal article" date="2020" name="Stud. Mycol.">
        <title>101 Dothideomycetes genomes: A test case for predicting lifestyles and emergence of pathogens.</title>
        <authorList>
            <person name="Haridas S."/>
            <person name="Albert R."/>
            <person name="Binder M."/>
            <person name="Bloem J."/>
            <person name="LaButti K."/>
            <person name="Salamov A."/>
            <person name="Andreopoulos B."/>
            <person name="Baker S."/>
            <person name="Barry K."/>
            <person name="Bills G."/>
            <person name="Bluhm B."/>
            <person name="Cannon C."/>
            <person name="Castanera R."/>
            <person name="Culley D."/>
            <person name="Daum C."/>
            <person name="Ezra D."/>
            <person name="Gonzalez J."/>
            <person name="Henrissat B."/>
            <person name="Kuo A."/>
            <person name="Liang C."/>
            <person name="Lipzen A."/>
            <person name="Lutzoni F."/>
            <person name="Magnuson J."/>
            <person name="Mondo S."/>
            <person name="Nolan M."/>
            <person name="Ohm R."/>
            <person name="Pangilinan J."/>
            <person name="Park H.-J."/>
            <person name="Ramirez L."/>
            <person name="Alfaro M."/>
            <person name="Sun H."/>
            <person name="Tritt A."/>
            <person name="Yoshinaga Y."/>
            <person name="Zwiers L.-H."/>
            <person name="Turgeon B."/>
            <person name="Goodwin S."/>
            <person name="Spatafora J."/>
            <person name="Crous P."/>
            <person name="Grigoriev I."/>
        </authorList>
    </citation>
    <scope>NUCLEOTIDE SEQUENCE [LARGE SCALE GENOMIC DNA]</scope>
    <source>
        <strain evidence="6">CECT 20119</strain>
    </source>
</reference>
<organism evidence="5 6">
    <name type="scientific">Elsinoe ampelina</name>
    <dbReference type="NCBI Taxonomy" id="302913"/>
    <lineage>
        <taxon>Eukaryota</taxon>
        <taxon>Fungi</taxon>
        <taxon>Dikarya</taxon>
        <taxon>Ascomycota</taxon>
        <taxon>Pezizomycotina</taxon>
        <taxon>Dothideomycetes</taxon>
        <taxon>Dothideomycetidae</taxon>
        <taxon>Myriangiales</taxon>
        <taxon>Elsinoaceae</taxon>
        <taxon>Elsinoe</taxon>
    </lineage>
</organism>
<proteinExistence type="predicted"/>
<dbReference type="PROSITE" id="PS51192">
    <property type="entry name" value="HELICASE_ATP_BIND_1"/>
    <property type="match status" value="1"/>
</dbReference>
<feature type="domain" description="Helicase ATP-binding" evidence="3">
    <location>
        <begin position="62"/>
        <end position="232"/>
    </location>
</feature>
<accession>A0A6A6GAN5</accession>
<dbReference type="GO" id="GO:0070125">
    <property type="term" value="P:mitochondrial translational elongation"/>
    <property type="evidence" value="ECO:0007669"/>
    <property type="project" value="TreeGrafter"/>
</dbReference>
<evidence type="ECO:0000259" key="3">
    <source>
        <dbReference type="PROSITE" id="PS51192"/>
    </source>
</evidence>
<dbReference type="SMART" id="SM00487">
    <property type="entry name" value="DEXDc"/>
    <property type="match status" value="1"/>
</dbReference>
<dbReference type="AlphaFoldDB" id="A0A6A6GAN5"/>
<dbReference type="PROSITE" id="PS51194">
    <property type="entry name" value="HELICASE_CTER"/>
    <property type="match status" value="1"/>
</dbReference>